<name>A0A6G0W084_APHCR</name>
<dbReference type="AlphaFoldDB" id="A0A6G0W084"/>
<evidence type="ECO:0000313" key="1">
    <source>
        <dbReference type="EMBL" id="KAF0716625.1"/>
    </source>
</evidence>
<protein>
    <submittedName>
        <fullName evidence="1">Uncharacterized protein</fullName>
    </submittedName>
</protein>
<evidence type="ECO:0000313" key="2">
    <source>
        <dbReference type="Proteomes" id="UP000478052"/>
    </source>
</evidence>
<keyword evidence="2" id="KW-1185">Reference proteome</keyword>
<reference evidence="1 2" key="1">
    <citation type="submission" date="2019-08" db="EMBL/GenBank/DDBJ databases">
        <title>Whole genome of Aphis craccivora.</title>
        <authorList>
            <person name="Voronova N.V."/>
            <person name="Shulinski R.S."/>
            <person name="Bandarenka Y.V."/>
            <person name="Zhorov D.G."/>
            <person name="Warner D."/>
        </authorList>
    </citation>
    <scope>NUCLEOTIDE SEQUENCE [LARGE SCALE GENOMIC DNA]</scope>
    <source>
        <strain evidence="1">180601</strain>
        <tissue evidence="1">Whole Body</tissue>
    </source>
</reference>
<comment type="caution">
    <text evidence="1">The sequence shown here is derived from an EMBL/GenBank/DDBJ whole genome shotgun (WGS) entry which is preliminary data.</text>
</comment>
<proteinExistence type="predicted"/>
<dbReference type="Proteomes" id="UP000478052">
    <property type="component" value="Unassembled WGS sequence"/>
</dbReference>
<sequence>MCKLIVLDSERNDECIDFTMLCIFLFFVSVYTRTCRNNASISIFGGCFLYQNESSWCIGEFSKAPGKTKKKIKEKREFLSKTSFRPNRIFYMVTTEIFDFFEKFFFEVSIKKFWMTKKGINK</sequence>
<accession>A0A6G0W084</accession>
<gene>
    <name evidence="1" type="ORF">FWK35_00027303</name>
</gene>
<organism evidence="1 2">
    <name type="scientific">Aphis craccivora</name>
    <name type="common">Cowpea aphid</name>
    <dbReference type="NCBI Taxonomy" id="307492"/>
    <lineage>
        <taxon>Eukaryota</taxon>
        <taxon>Metazoa</taxon>
        <taxon>Ecdysozoa</taxon>
        <taxon>Arthropoda</taxon>
        <taxon>Hexapoda</taxon>
        <taxon>Insecta</taxon>
        <taxon>Pterygota</taxon>
        <taxon>Neoptera</taxon>
        <taxon>Paraneoptera</taxon>
        <taxon>Hemiptera</taxon>
        <taxon>Sternorrhyncha</taxon>
        <taxon>Aphidomorpha</taxon>
        <taxon>Aphidoidea</taxon>
        <taxon>Aphididae</taxon>
        <taxon>Aphidini</taxon>
        <taxon>Aphis</taxon>
        <taxon>Aphis</taxon>
    </lineage>
</organism>
<dbReference type="EMBL" id="VUJU01009964">
    <property type="protein sequence ID" value="KAF0716625.1"/>
    <property type="molecule type" value="Genomic_DNA"/>
</dbReference>